<dbReference type="Pfam" id="PF00877">
    <property type="entry name" value="NLPC_P60"/>
    <property type="match status" value="1"/>
</dbReference>
<dbReference type="Pfam" id="PF18348">
    <property type="entry name" value="SH3_16"/>
    <property type="match status" value="1"/>
</dbReference>
<dbReference type="InterPro" id="IPR041382">
    <property type="entry name" value="SH3_16"/>
</dbReference>
<dbReference type="PROSITE" id="PS51935">
    <property type="entry name" value="NLPC_P60"/>
    <property type="match status" value="1"/>
</dbReference>
<protein>
    <submittedName>
        <fullName evidence="6">Dipeptidyl-peptidase 6</fullName>
        <ecNumber evidence="6">3.4.22.-</ecNumber>
    </submittedName>
</protein>
<evidence type="ECO:0000256" key="3">
    <source>
        <dbReference type="ARBA" id="ARBA00022801"/>
    </source>
</evidence>
<dbReference type="Gene3D" id="2.30.30.40">
    <property type="entry name" value="SH3 Domains"/>
    <property type="match status" value="2"/>
</dbReference>
<sequence precursor="true">MILLLLLACSFATESTPTVSELNGLLESVRQTHAPDTRIELWDVHVHEAQGTWQVRGNLSSQEAMDAVQRALQKRYPDVDNQLVLLPEDQTGSLVNALVNNSVIHLRREPSSTKELVTQALLGTPVRILKTESGKSLIQVPDGYLGWVNAAELHRVDQAELDAYRDAEKVIYTVQSGRSYSDPDVNSIPMSDLVIGNMVCKVSEESGFTQIRYPDGRLGWVDSGDLLPAVAVFHQQTMKERLVQTALKFHGIPYLWGGTSSKNIDCSGLICNVYFMNGIQLPRDANMQAQVGRELTTDFVADALQPGDLLFFGRKAAGKVKQKVSHVAMYIGDGQYIHSAGYRERVSINSMDSTQANFIESYPAIFVKAVRIVGEPHDGFRPIPENAFYKEIIGSTE</sequence>
<reference evidence="6 7" key="1">
    <citation type="submission" date="2019-02" db="EMBL/GenBank/DDBJ databases">
        <title>Deep-cultivation of Planctomycetes and their phenomic and genomic characterization uncovers novel biology.</title>
        <authorList>
            <person name="Wiegand S."/>
            <person name="Jogler M."/>
            <person name="Boedeker C."/>
            <person name="Pinto D."/>
            <person name="Vollmers J."/>
            <person name="Rivas-Marin E."/>
            <person name="Kohn T."/>
            <person name="Peeters S.H."/>
            <person name="Heuer A."/>
            <person name="Rast P."/>
            <person name="Oberbeckmann S."/>
            <person name="Bunk B."/>
            <person name="Jeske O."/>
            <person name="Meyerdierks A."/>
            <person name="Storesund J.E."/>
            <person name="Kallscheuer N."/>
            <person name="Luecker S."/>
            <person name="Lage O.M."/>
            <person name="Pohl T."/>
            <person name="Merkel B.J."/>
            <person name="Hornburger P."/>
            <person name="Mueller R.-W."/>
            <person name="Bruemmer F."/>
            <person name="Labrenz M."/>
            <person name="Spormann A.M."/>
            <person name="Op den Camp H."/>
            <person name="Overmann J."/>
            <person name="Amann R."/>
            <person name="Jetten M.S.M."/>
            <person name="Mascher T."/>
            <person name="Medema M.H."/>
            <person name="Devos D.P."/>
            <person name="Kaster A.-K."/>
            <person name="Ovreas L."/>
            <person name="Rohde M."/>
            <person name="Galperin M.Y."/>
            <person name="Jogler C."/>
        </authorList>
    </citation>
    <scope>NUCLEOTIDE SEQUENCE [LARGE SCALE GENOMIC DNA]</scope>
    <source>
        <strain evidence="6 7">K22_7</strain>
    </source>
</reference>
<dbReference type="PANTHER" id="PTHR47053">
    <property type="entry name" value="MUREIN DD-ENDOPEPTIDASE MEPH-RELATED"/>
    <property type="match status" value="1"/>
</dbReference>
<keyword evidence="3 6" id="KW-0378">Hydrolase</keyword>
<dbReference type="EMBL" id="CP036525">
    <property type="protein sequence ID" value="QDT01883.1"/>
    <property type="molecule type" value="Genomic_DNA"/>
</dbReference>
<dbReference type="Gene3D" id="3.90.1720.10">
    <property type="entry name" value="endopeptidase domain like (from Nostoc punctiforme)"/>
    <property type="match status" value="1"/>
</dbReference>
<dbReference type="AlphaFoldDB" id="A0A517N419"/>
<dbReference type="GO" id="GO:0006508">
    <property type="term" value="P:proteolysis"/>
    <property type="evidence" value="ECO:0007669"/>
    <property type="project" value="UniProtKB-KW"/>
</dbReference>
<dbReference type="SUPFAM" id="SSF54001">
    <property type="entry name" value="Cysteine proteinases"/>
    <property type="match status" value="1"/>
</dbReference>
<evidence type="ECO:0000256" key="1">
    <source>
        <dbReference type="ARBA" id="ARBA00007074"/>
    </source>
</evidence>
<keyword evidence="4" id="KW-0788">Thiol protease</keyword>
<accession>A0A517N419</accession>
<keyword evidence="2" id="KW-0645">Protease</keyword>
<dbReference type="KEGG" id="rlc:K227x_02520"/>
<proteinExistence type="inferred from homology"/>
<organism evidence="6 7">
    <name type="scientific">Rubripirellula lacrimiformis</name>
    <dbReference type="NCBI Taxonomy" id="1930273"/>
    <lineage>
        <taxon>Bacteria</taxon>
        <taxon>Pseudomonadati</taxon>
        <taxon>Planctomycetota</taxon>
        <taxon>Planctomycetia</taxon>
        <taxon>Pirellulales</taxon>
        <taxon>Pirellulaceae</taxon>
        <taxon>Rubripirellula</taxon>
    </lineage>
</organism>
<comment type="similarity">
    <text evidence="1">Belongs to the peptidase C40 family.</text>
</comment>
<dbReference type="InterPro" id="IPR000064">
    <property type="entry name" value="NLP_P60_dom"/>
</dbReference>
<evidence type="ECO:0000256" key="2">
    <source>
        <dbReference type="ARBA" id="ARBA00022670"/>
    </source>
</evidence>
<dbReference type="InterPro" id="IPR051202">
    <property type="entry name" value="Peptidase_C40"/>
</dbReference>
<evidence type="ECO:0000259" key="5">
    <source>
        <dbReference type="PROSITE" id="PS51935"/>
    </source>
</evidence>
<feature type="domain" description="NlpC/P60" evidence="5">
    <location>
        <begin position="236"/>
        <end position="373"/>
    </location>
</feature>
<keyword evidence="7" id="KW-1185">Reference proteome</keyword>
<dbReference type="GO" id="GO:0008234">
    <property type="term" value="F:cysteine-type peptidase activity"/>
    <property type="evidence" value="ECO:0007669"/>
    <property type="project" value="UniProtKB-KW"/>
</dbReference>
<dbReference type="InterPro" id="IPR038765">
    <property type="entry name" value="Papain-like_cys_pep_sf"/>
</dbReference>
<evidence type="ECO:0000256" key="4">
    <source>
        <dbReference type="ARBA" id="ARBA00022807"/>
    </source>
</evidence>
<gene>
    <name evidence="6" type="ORF">K227x_02520</name>
</gene>
<dbReference type="EC" id="3.4.22.-" evidence="6"/>
<dbReference type="Proteomes" id="UP000318538">
    <property type="component" value="Chromosome"/>
</dbReference>
<evidence type="ECO:0000313" key="6">
    <source>
        <dbReference type="EMBL" id="QDT01883.1"/>
    </source>
</evidence>
<evidence type="ECO:0000313" key="7">
    <source>
        <dbReference type="Proteomes" id="UP000318538"/>
    </source>
</evidence>
<dbReference type="RefSeq" id="WP_246146422.1">
    <property type="nucleotide sequence ID" value="NZ_CP036525.1"/>
</dbReference>
<name>A0A517N419_9BACT</name>
<dbReference type="PANTHER" id="PTHR47053:SF1">
    <property type="entry name" value="MUREIN DD-ENDOPEPTIDASE MEPH-RELATED"/>
    <property type="match status" value="1"/>
</dbReference>